<dbReference type="EMBL" id="JAPZBU010000009">
    <property type="protein sequence ID" value="KAJ5388857.1"/>
    <property type="molecule type" value="Genomic_DNA"/>
</dbReference>
<dbReference type="InterPro" id="IPR002938">
    <property type="entry name" value="FAD-bd"/>
</dbReference>
<gene>
    <name evidence="7" type="ORF">N7509_011398</name>
</gene>
<dbReference type="Gene3D" id="3.40.30.20">
    <property type="match status" value="2"/>
</dbReference>
<accession>A0A9W9VSZ4</accession>
<organism evidence="7 8">
    <name type="scientific">Penicillium cosmopolitanum</name>
    <dbReference type="NCBI Taxonomy" id="1131564"/>
    <lineage>
        <taxon>Eukaryota</taxon>
        <taxon>Fungi</taxon>
        <taxon>Dikarya</taxon>
        <taxon>Ascomycota</taxon>
        <taxon>Pezizomycotina</taxon>
        <taxon>Eurotiomycetes</taxon>
        <taxon>Eurotiomycetidae</taxon>
        <taxon>Eurotiales</taxon>
        <taxon>Aspergillaceae</taxon>
        <taxon>Penicillium</taxon>
    </lineage>
</organism>
<sequence length="507" mass="57086">MMSSWGGADGIKSRTMEVFDSFGIADEVSKLWAPINSWAVWSEDDQGNISRQFRTTNSPPVRTKWGDGALQQGVIEKIIKHYLASQSSVSIQHETIPTSLTVEHTVTSHPDIYPCVVTLKRHQEENVSAEETIRAKYVIGADGAGSWTRKQLHLTTDTTRTNALWGVVDTRVTSDFPDLASSTTVYNHHAGGMFFVRRERDLTRFYIQLTTDEDDSLDRDSVTLDFIIDRIRRRLSPYTLSINYCECSMSKHERVFLTGDAVHTHSPLAGLGMNISIQDSYNLGWKLAGVIKQELQPSVLDTYELERRPIAHELLDVDRILFQFFHPGQFPNQDRSEDGARVVRFLSGLQIQYTPSILTLQQQDTNSLDQLTAGMRIPDVEIWTVSTPLAASANTSLLTILRSDGSFHVVVFVEHVDLFAPFEVALRRLLPPSSRNWNVIPICMRAPDRIDLESRMPLYCLAEAEDSHALALKPSTVAVVRPDQYVGWCSGVDDTKGLETYLRGIFI</sequence>
<protein>
    <recommendedName>
        <fullName evidence="9">FAD-binding domain-containing protein</fullName>
    </recommendedName>
</protein>
<keyword evidence="4" id="KW-0560">Oxidoreductase</keyword>
<comment type="caution">
    <text evidence="7">The sequence shown here is derived from an EMBL/GenBank/DDBJ whole genome shotgun (WGS) entry which is preliminary data.</text>
</comment>
<evidence type="ECO:0000256" key="4">
    <source>
        <dbReference type="ARBA" id="ARBA00023002"/>
    </source>
</evidence>
<dbReference type="SUPFAM" id="SSF54373">
    <property type="entry name" value="FAD-linked reductases, C-terminal domain"/>
    <property type="match status" value="1"/>
</dbReference>
<dbReference type="SUPFAM" id="SSF52833">
    <property type="entry name" value="Thioredoxin-like"/>
    <property type="match status" value="1"/>
</dbReference>
<reference evidence="7" key="1">
    <citation type="submission" date="2022-12" db="EMBL/GenBank/DDBJ databases">
        <authorList>
            <person name="Petersen C."/>
        </authorList>
    </citation>
    <scope>NUCLEOTIDE SEQUENCE</scope>
    <source>
        <strain evidence="7">IBT 29677</strain>
    </source>
</reference>
<evidence type="ECO:0000256" key="3">
    <source>
        <dbReference type="ARBA" id="ARBA00022827"/>
    </source>
</evidence>
<feature type="domain" description="Phenol hydroxylase-like C-terminal dimerisation" evidence="6">
    <location>
        <begin position="476"/>
        <end position="506"/>
    </location>
</feature>
<evidence type="ECO:0000313" key="7">
    <source>
        <dbReference type="EMBL" id="KAJ5388857.1"/>
    </source>
</evidence>
<evidence type="ECO:0008006" key="9">
    <source>
        <dbReference type="Google" id="ProtNLM"/>
    </source>
</evidence>
<keyword evidence="8" id="KW-1185">Reference proteome</keyword>
<proteinExistence type="inferred from homology"/>
<evidence type="ECO:0000313" key="8">
    <source>
        <dbReference type="Proteomes" id="UP001147747"/>
    </source>
</evidence>
<dbReference type="Gene3D" id="3.30.9.10">
    <property type="entry name" value="D-Amino Acid Oxidase, subunit A, domain 2"/>
    <property type="match status" value="1"/>
</dbReference>
<dbReference type="GO" id="GO:0071949">
    <property type="term" value="F:FAD binding"/>
    <property type="evidence" value="ECO:0007669"/>
    <property type="project" value="InterPro"/>
</dbReference>
<keyword evidence="2" id="KW-0285">Flavoprotein</keyword>
<dbReference type="RefSeq" id="XP_056486655.1">
    <property type="nucleotide sequence ID" value="XM_056636035.1"/>
</dbReference>
<dbReference type="PRINTS" id="PR00420">
    <property type="entry name" value="RNGMNOXGNASE"/>
</dbReference>
<dbReference type="PANTHER" id="PTHR43004">
    <property type="entry name" value="TRK SYSTEM POTASSIUM UPTAKE PROTEIN"/>
    <property type="match status" value="1"/>
</dbReference>
<dbReference type="InterPro" id="IPR012941">
    <property type="entry name" value="Phe_hydrox_C_dim_dom"/>
</dbReference>
<comment type="similarity">
    <text evidence="1">Belongs to the PheA/TfdB FAD monooxygenase family.</text>
</comment>
<evidence type="ECO:0000256" key="1">
    <source>
        <dbReference type="ARBA" id="ARBA00007801"/>
    </source>
</evidence>
<dbReference type="InterPro" id="IPR036188">
    <property type="entry name" value="FAD/NAD-bd_sf"/>
</dbReference>
<evidence type="ECO:0000256" key="2">
    <source>
        <dbReference type="ARBA" id="ARBA00022630"/>
    </source>
</evidence>
<keyword evidence="3" id="KW-0274">FAD</keyword>
<dbReference type="Pfam" id="PF07976">
    <property type="entry name" value="Phe_hydrox_dim"/>
    <property type="match status" value="1"/>
</dbReference>
<dbReference type="Gene3D" id="3.50.50.60">
    <property type="entry name" value="FAD/NAD(P)-binding domain"/>
    <property type="match status" value="1"/>
</dbReference>
<dbReference type="PANTHER" id="PTHR43004:SF20">
    <property type="entry name" value="2-MONOOXYGENASE, PUTATIVE (AFU_ORTHOLOGUE AFUA_1G13660)-RELATED"/>
    <property type="match status" value="1"/>
</dbReference>
<evidence type="ECO:0000259" key="6">
    <source>
        <dbReference type="Pfam" id="PF07976"/>
    </source>
</evidence>
<dbReference type="InterPro" id="IPR038220">
    <property type="entry name" value="PHOX_C_sf"/>
</dbReference>
<dbReference type="AlphaFoldDB" id="A0A9W9VSZ4"/>
<name>A0A9W9VSZ4_9EURO</name>
<dbReference type="Pfam" id="PF01494">
    <property type="entry name" value="FAD_binding_3"/>
    <property type="match status" value="1"/>
</dbReference>
<dbReference type="InterPro" id="IPR036249">
    <property type="entry name" value="Thioredoxin-like_sf"/>
</dbReference>
<reference evidence="7" key="2">
    <citation type="journal article" date="2023" name="IMA Fungus">
        <title>Comparative genomic study of the Penicillium genus elucidates a diverse pangenome and 15 lateral gene transfer events.</title>
        <authorList>
            <person name="Petersen C."/>
            <person name="Sorensen T."/>
            <person name="Nielsen M.R."/>
            <person name="Sondergaard T.E."/>
            <person name="Sorensen J.L."/>
            <person name="Fitzpatrick D.A."/>
            <person name="Frisvad J.C."/>
            <person name="Nielsen K.L."/>
        </authorList>
    </citation>
    <scope>NUCLEOTIDE SEQUENCE</scope>
    <source>
        <strain evidence="7">IBT 29677</strain>
    </source>
</reference>
<dbReference type="SUPFAM" id="SSF51905">
    <property type="entry name" value="FAD/NAD(P)-binding domain"/>
    <property type="match status" value="1"/>
</dbReference>
<evidence type="ECO:0000259" key="5">
    <source>
        <dbReference type="Pfam" id="PF01494"/>
    </source>
</evidence>
<feature type="domain" description="FAD-binding" evidence="5">
    <location>
        <begin position="8"/>
        <end position="316"/>
    </location>
</feature>
<dbReference type="OrthoDB" id="1716816at2759"/>
<dbReference type="Proteomes" id="UP001147747">
    <property type="component" value="Unassembled WGS sequence"/>
</dbReference>
<dbReference type="GeneID" id="81375015"/>
<dbReference type="InterPro" id="IPR050641">
    <property type="entry name" value="RIFMO-like"/>
</dbReference>
<dbReference type="GO" id="GO:0016709">
    <property type="term" value="F:oxidoreductase activity, acting on paired donors, with incorporation or reduction of molecular oxygen, NAD(P)H as one donor, and incorporation of one atom of oxygen"/>
    <property type="evidence" value="ECO:0007669"/>
    <property type="project" value="UniProtKB-ARBA"/>
</dbReference>